<evidence type="ECO:0000256" key="9">
    <source>
        <dbReference type="ARBA" id="ARBA00023141"/>
    </source>
</evidence>
<dbReference type="GO" id="GO:0005829">
    <property type="term" value="C:cytosol"/>
    <property type="evidence" value="ECO:0007669"/>
    <property type="project" value="TreeGrafter"/>
</dbReference>
<dbReference type="GO" id="GO:0010181">
    <property type="term" value="F:FMN binding"/>
    <property type="evidence" value="ECO:0007669"/>
    <property type="project" value="TreeGrafter"/>
</dbReference>
<reference evidence="12 13" key="1">
    <citation type="submission" date="2012-08" db="EMBL/GenBank/DDBJ databases">
        <title>The Genome Sequence of Slackia piriformis YIT 12062.</title>
        <authorList>
            <consortium name="The Broad Institute Genome Sequencing Platform"/>
            <person name="Earl A."/>
            <person name="Ward D."/>
            <person name="Feldgarden M."/>
            <person name="Gevers D."/>
            <person name="Morotomi M."/>
            <person name="Walker B."/>
            <person name="Young S.K."/>
            <person name="Zeng Q."/>
            <person name="Gargeya S."/>
            <person name="Fitzgerald M."/>
            <person name="Haas B."/>
            <person name="Abouelleil A."/>
            <person name="Alvarado L."/>
            <person name="Arachchi H.M."/>
            <person name="Berlin A.M."/>
            <person name="Chapman S.B."/>
            <person name="Goldberg J."/>
            <person name="Griggs A."/>
            <person name="Gujja S."/>
            <person name="Hansen M."/>
            <person name="Howarth C."/>
            <person name="Imamovic A."/>
            <person name="Larimer J."/>
            <person name="McCowen C."/>
            <person name="Montmayeur A."/>
            <person name="Murphy C."/>
            <person name="Neiman D."/>
            <person name="Pearson M."/>
            <person name="Priest M."/>
            <person name="Roberts A."/>
            <person name="Saif S."/>
            <person name="Shea T."/>
            <person name="Sisk P."/>
            <person name="Sykes S."/>
            <person name="Wortman J."/>
            <person name="Nusbaum C."/>
            <person name="Birren B."/>
        </authorList>
    </citation>
    <scope>NUCLEOTIDE SEQUENCE [LARGE SCALE GENOMIC DNA]</scope>
    <source>
        <strain evidence="12 13">YIT 12062</strain>
    </source>
</reference>
<dbReference type="EMBL" id="ADMD01000007">
    <property type="protein sequence ID" value="EJZ83662.1"/>
    <property type="molecule type" value="Genomic_DNA"/>
</dbReference>
<keyword evidence="5" id="KW-0285">Flavoprotein</keyword>
<dbReference type="eggNOG" id="COG0082">
    <property type="taxonomic scope" value="Bacteria"/>
</dbReference>
<sequence length="386" mass="40579">MHYEIAGESNSALLSAVVSGVPAGLRISEEAIDADVARWSSRMRALSGEGQNSDCEDHVNVLSGVADGRTTGAPIVLVANNAARRPGSELQNMPLAGFPVRPGTVDLGASLKYDISDCSVLGRRFNDRLDIMRVAASGIARELLAEFGIEIISCVTRIGGVSVREDPFADNAPALSPLEVEVSSVRCPSSQMTRAMEDEIARAVAQRDTLGGSFALAVYGLHAGMGTACRDKGSIQSRVAASVFSIEGVDGIEFCDASARSLLSGSGAYDKPSLNGAQGFSRASNKSKGVEGGISTGMPLVVRANVVPSPRIGRSQSSFDMGTLSSCEYRTARYCCCEVPAQAILAEGEAAFALANMYLEKFGCESMSDIHAAVSAYERRLKMSAR</sequence>
<keyword evidence="6" id="KW-0288">FMN</keyword>
<dbReference type="HOGENOM" id="CLU_034547_2_0_11"/>
<dbReference type="PIRSF" id="PIRSF001456">
    <property type="entry name" value="Chorismate_synth"/>
    <property type="match status" value="1"/>
</dbReference>
<dbReference type="AlphaFoldDB" id="K0YJA1"/>
<keyword evidence="7" id="KW-0274">FAD</keyword>
<evidence type="ECO:0000313" key="13">
    <source>
        <dbReference type="Proteomes" id="UP000006069"/>
    </source>
</evidence>
<dbReference type="PANTHER" id="PTHR21085">
    <property type="entry name" value="CHORISMATE SYNTHASE"/>
    <property type="match status" value="1"/>
</dbReference>
<dbReference type="SUPFAM" id="SSF103263">
    <property type="entry name" value="Chorismate synthase, AroC"/>
    <property type="match status" value="1"/>
</dbReference>
<keyword evidence="9" id="KW-0057">Aromatic amino acid biosynthesis</keyword>
<keyword evidence="10" id="KW-0456">Lyase</keyword>
<keyword evidence="13" id="KW-1185">Reference proteome</keyword>
<evidence type="ECO:0000313" key="12">
    <source>
        <dbReference type="EMBL" id="EJZ83662.1"/>
    </source>
</evidence>
<name>K0YJA1_9ACTN</name>
<dbReference type="InParanoid" id="K0YJA1"/>
<keyword evidence="8" id="KW-0521">NADP</keyword>
<dbReference type="GO" id="GO:0009073">
    <property type="term" value="P:aromatic amino acid family biosynthetic process"/>
    <property type="evidence" value="ECO:0007669"/>
    <property type="project" value="UniProtKB-KW"/>
</dbReference>
<evidence type="ECO:0000256" key="2">
    <source>
        <dbReference type="ARBA" id="ARBA00008014"/>
    </source>
</evidence>
<evidence type="ECO:0000256" key="7">
    <source>
        <dbReference type="ARBA" id="ARBA00022827"/>
    </source>
</evidence>
<dbReference type="Gene3D" id="3.60.150.10">
    <property type="entry name" value="Chorismate synthase AroC"/>
    <property type="match status" value="1"/>
</dbReference>
<evidence type="ECO:0000256" key="4">
    <source>
        <dbReference type="ARBA" id="ARBA00022605"/>
    </source>
</evidence>
<dbReference type="FunCoup" id="K0YJA1">
    <property type="interactions" value="206"/>
</dbReference>
<dbReference type="PATRIC" id="fig|742818.3.peg.1243"/>
<dbReference type="Pfam" id="PF01264">
    <property type="entry name" value="Chorismate_synt"/>
    <property type="match status" value="1"/>
</dbReference>
<dbReference type="InterPro" id="IPR000453">
    <property type="entry name" value="Chorismate_synth"/>
</dbReference>
<comment type="similarity">
    <text evidence="2">Belongs to the chorismate synthase family.</text>
</comment>
<evidence type="ECO:0000256" key="8">
    <source>
        <dbReference type="ARBA" id="ARBA00022857"/>
    </source>
</evidence>
<dbReference type="NCBIfam" id="TIGR00033">
    <property type="entry name" value="aroC"/>
    <property type="match status" value="1"/>
</dbReference>
<evidence type="ECO:0000256" key="5">
    <source>
        <dbReference type="ARBA" id="ARBA00022630"/>
    </source>
</evidence>
<dbReference type="InterPro" id="IPR035904">
    <property type="entry name" value="Chorismate_synth_AroC_sf"/>
</dbReference>
<keyword evidence="4" id="KW-0028">Amino-acid biosynthesis</keyword>
<gene>
    <name evidence="12" type="ORF">HMPREF9451_01182</name>
</gene>
<accession>K0YJA1</accession>
<dbReference type="Proteomes" id="UP000006069">
    <property type="component" value="Unassembled WGS sequence"/>
</dbReference>
<dbReference type="GO" id="GO:0009423">
    <property type="term" value="P:chorismate biosynthetic process"/>
    <property type="evidence" value="ECO:0007669"/>
    <property type="project" value="UniProtKB-UniRule"/>
</dbReference>
<evidence type="ECO:0000256" key="11">
    <source>
        <dbReference type="NCBIfam" id="TIGR00033"/>
    </source>
</evidence>
<protein>
    <recommendedName>
        <fullName evidence="3 11">Chorismate synthase</fullName>
        <ecNumber evidence="3 11">4.2.3.5</ecNumber>
    </recommendedName>
</protein>
<evidence type="ECO:0000256" key="1">
    <source>
        <dbReference type="ARBA" id="ARBA00005044"/>
    </source>
</evidence>
<evidence type="ECO:0000256" key="6">
    <source>
        <dbReference type="ARBA" id="ARBA00022643"/>
    </source>
</evidence>
<comment type="pathway">
    <text evidence="1">Metabolic intermediate biosynthesis; chorismate biosynthesis; chorismate from D-erythrose 4-phosphate and phosphoenolpyruvate: step 7/7.</text>
</comment>
<dbReference type="PANTHER" id="PTHR21085:SF0">
    <property type="entry name" value="CHORISMATE SYNTHASE"/>
    <property type="match status" value="1"/>
</dbReference>
<evidence type="ECO:0000256" key="3">
    <source>
        <dbReference type="ARBA" id="ARBA00013036"/>
    </source>
</evidence>
<proteinExistence type="inferred from homology"/>
<organism evidence="12 13">
    <name type="scientific">Slackia piriformis YIT 12062</name>
    <dbReference type="NCBI Taxonomy" id="742818"/>
    <lineage>
        <taxon>Bacteria</taxon>
        <taxon>Bacillati</taxon>
        <taxon>Actinomycetota</taxon>
        <taxon>Coriobacteriia</taxon>
        <taxon>Eggerthellales</taxon>
        <taxon>Eggerthellaceae</taxon>
        <taxon>Slackia</taxon>
    </lineage>
</organism>
<dbReference type="GO" id="GO:0004107">
    <property type="term" value="F:chorismate synthase activity"/>
    <property type="evidence" value="ECO:0007669"/>
    <property type="project" value="UniProtKB-UniRule"/>
</dbReference>
<dbReference type="GO" id="GO:0008652">
    <property type="term" value="P:amino acid biosynthetic process"/>
    <property type="evidence" value="ECO:0007669"/>
    <property type="project" value="UniProtKB-KW"/>
</dbReference>
<comment type="caution">
    <text evidence="12">The sequence shown here is derived from an EMBL/GenBank/DDBJ whole genome shotgun (WGS) entry which is preliminary data.</text>
</comment>
<dbReference type="EC" id="4.2.3.5" evidence="3 11"/>
<evidence type="ECO:0000256" key="10">
    <source>
        <dbReference type="ARBA" id="ARBA00023239"/>
    </source>
</evidence>